<feature type="domain" description="TAZ-type" evidence="21">
    <location>
        <begin position="281"/>
        <end position="368"/>
    </location>
</feature>
<evidence type="ECO:0000256" key="16">
    <source>
        <dbReference type="ARBA" id="ARBA00048017"/>
    </source>
</evidence>
<dbReference type="GO" id="GO:0005634">
    <property type="term" value="C:nucleus"/>
    <property type="evidence" value="ECO:0007669"/>
    <property type="project" value="UniProtKB-SubCell"/>
</dbReference>
<dbReference type="InterPro" id="IPR001487">
    <property type="entry name" value="Bromodomain"/>
</dbReference>
<dbReference type="PROSITE" id="PS50134">
    <property type="entry name" value="ZF_TAZ"/>
    <property type="match status" value="2"/>
</dbReference>
<dbReference type="SMART" id="SM00551">
    <property type="entry name" value="ZnF_TAZ"/>
    <property type="match status" value="2"/>
</dbReference>
<evidence type="ECO:0000256" key="10">
    <source>
        <dbReference type="ARBA" id="ARBA00023015"/>
    </source>
</evidence>
<dbReference type="OrthoDB" id="6514242at2759"/>
<dbReference type="GO" id="GO:0004402">
    <property type="term" value="F:histone acetyltransferase activity"/>
    <property type="evidence" value="ECO:0007669"/>
    <property type="project" value="InterPro"/>
</dbReference>
<evidence type="ECO:0000256" key="13">
    <source>
        <dbReference type="ARBA" id="ARBA00023163"/>
    </source>
</evidence>
<dbReference type="SUPFAM" id="SSF47040">
    <property type="entry name" value="Kix domain of CBP (creb binding protein)"/>
    <property type="match status" value="1"/>
</dbReference>
<dbReference type="PROSITE" id="PS50014">
    <property type="entry name" value="BROMODOMAIN_2"/>
    <property type="match status" value="1"/>
</dbReference>
<dbReference type="GO" id="GO:0003713">
    <property type="term" value="F:transcription coactivator activity"/>
    <property type="evidence" value="ECO:0007669"/>
    <property type="project" value="TreeGrafter"/>
</dbReference>
<dbReference type="Pfam" id="PF00569">
    <property type="entry name" value="ZZ"/>
    <property type="match status" value="1"/>
</dbReference>
<feature type="zinc finger region" description="TAZ-type" evidence="18">
    <location>
        <begin position="281"/>
        <end position="368"/>
    </location>
</feature>
<name>A0A7R9KCX0_9ACAR</name>
<evidence type="ECO:0000313" key="24">
    <source>
        <dbReference type="EMBL" id="CAD7619525.1"/>
    </source>
</evidence>
<sequence length="1623" mass="183194">MNDHVINNNTGTAGPHAFTADDEQWANDGTDEWTAGHFSAAKRFKPSVSTDSISNFMDQLPELPDELSNDAMAANTSASAYQTSNQWTDSHTTYASTTTTTVTPSAQQYVYPVNNHQHIDQYYHQSYVTDTSHQQQPQQWSYGPKVNAYSVPDHQYYNPRAHGIHQHYPSHELQPQYPSQHLPSPPVNQLTAPVLQPHVSYQTESQPLQPQMSHQTSAAPLQTPAVPNRWQAKRKLQDESYWSQMAKSAVAAPPTPPTFSPPLPPPLPSVPTTVSNDELKDKPKHRSILEQLVLILHAHKCQQRERQIGEIPTACSLPHCRTMKNVINHLAGCSAGAACKVSHCHSSRVIITHWKSCTRADCPVCSPLKQASQRRHVQSLTHQGDDRNLPTHHSPQLMPNAAQVPPISSMQSPLPAIGQLNQQFVGHQQPIHTTHPPSYQTTINSMTSQSPISSSPMNPSEPLVKDWHRFVGLDSRQRLIGKIVDQILPISDANVRQDRRMASVIMLAKKIEGFVYRAANTQEEYYNLVAQKIFQVKKELAILWRQKQIDKNNVIASQSDHHLAPVYHEMQATGQQFTTGGQQLPVSDTQFSQQQTTSQLSQKYFNDSYVQSVRPPSAQELKPNINNIDNNNNISLNDNKLAYEWSTTGPSQPNAPQSVPISASLSAVRPDSGHNYYMQSNIATKHYESSLTAAAPPVIATSVSSVNDTQHWPSIADKTVEPKNTDSETIEVKKEPGITDMDANESETTEPIAKSVASGKESVDVKPDVSPPAPDASPSSVQTVRKQSVPQQKRVFRADELRATLTPTLLKMASQVPEAIPFREPVDTAMNPDYPRIIKEPMDLLTIKTKLDTGQYADPWQYIDDVWLMFENAWIYNRKSSVVYKYCTKLSKIFEEEIHAVMKSIGYCCGGKYAFQRQVLSCFGQNLCVIPTDALYMSYQNKYTYCLECFAKITGNVVTVGDELGGESSSAVATQNIPKAEFIECRNDTLVEEPFIECKECGLKYHQICVLHLDVISPEGFTCDGCLRRETRIRRQHKYCAKNLPNTKLGDYIENKVRKYLASRECSGESVSIRVVSTFDKTVETKPLMKAKYGETDQWSDSYPYRAKAIFAFQTIDGADVCFFGMHVQEYGSQASAPNTRRVYIAYLDSVRYFSPKELRTSIYQQIVLGYLDYAKGLGYTMAHIWACPPAKGDDYVFYCHPTEQKVPKQKHLQEWYKKLLNKGIIEHIILDYEDILQYTMSNNLQVPAEMPYFDGDFWPNFLEDSLKDIELQREKQQQMDSAKNVVEGNNPDAANVHDEKPTDTIKSVAIIHNKKPTKKHNSKKSKEKQKTCGKQNTSPRKGLLSPAQELSARIHSMMYKHKDVFFVVRLHSQLAAERLPPIVDPDPLINCELMDGRDAFLTFSRDNHHEFSTLRRAKFSSLVLLCELHNTPGDGFVFTCNECKAQLLKIAYHCGECTDFDLCGDCYERLGHRHPMHRQAVEDLVKSVTGGVTVDGETADGQRSQQSKTEVQESIQRCVQSLEHSCRCRDANCRLPTCHRLKRVISHYFGCRRKGTPINNCTVCKQLTNLCTYHARKCSEAKCQVLLCQTVKEKLVPQRLQQEYQQRRALQMRIASMHNMAQ</sequence>
<dbReference type="PROSITE" id="PS51727">
    <property type="entry name" value="CBP_P300_HAT"/>
    <property type="match status" value="1"/>
</dbReference>
<feature type="compositionally biased region" description="Pro residues" evidence="19">
    <location>
        <begin position="253"/>
        <end position="269"/>
    </location>
</feature>
<feature type="region of interest" description="Disordered" evidence="19">
    <location>
        <begin position="736"/>
        <end position="791"/>
    </location>
</feature>
<evidence type="ECO:0000256" key="5">
    <source>
        <dbReference type="ARBA" id="ARBA00022723"/>
    </source>
</evidence>
<keyword evidence="6" id="KW-0677">Repeat</keyword>
<keyword evidence="8 18" id="KW-0862">Zinc</keyword>
<dbReference type="PROSITE" id="PS50952">
    <property type="entry name" value="KIX"/>
    <property type="match status" value="1"/>
</dbReference>
<evidence type="ECO:0000313" key="25">
    <source>
        <dbReference type="Proteomes" id="UP000759131"/>
    </source>
</evidence>
<feature type="region of interest" description="Disordered" evidence="19">
    <location>
        <begin position="246"/>
        <end position="279"/>
    </location>
</feature>
<feature type="domain" description="KIX" evidence="22">
    <location>
        <begin position="462"/>
        <end position="541"/>
    </location>
</feature>
<evidence type="ECO:0000256" key="3">
    <source>
        <dbReference type="ARBA" id="ARBA00022481"/>
    </source>
</evidence>
<dbReference type="InterPro" id="IPR038547">
    <property type="entry name" value="RING_CBP-p300_sf"/>
</dbReference>
<evidence type="ECO:0000256" key="18">
    <source>
        <dbReference type="PROSITE-ProRule" id="PRU00203"/>
    </source>
</evidence>
<dbReference type="Gene3D" id="2.10.110.40">
    <property type="match status" value="1"/>
</dbReference>
<dbReference type="Gene3D" id="1.20.1020.10">
    <property type="entry name" value="TAZ domain"/>
    <property type="match status" value="2"/>
</dbReference>
<feature type="domain" description="TAZ-type" evidence="21">
    <location>
        <begin position="1509"/>
        <end position="1592"/>
    </location>
</feature>
<evidence type="ECO:0000256" key="4">
    <source>
        <dbReference type="ARBA" id="ARBA00022679"/>
    </source>
</evidence>
<evidence type="ECO:0000256" key="1">
    <source>
        <dbReference type="ARBA" id="ARBA00004123"/>
    </source>
</evidence>
<dbReference type="EMBL" id="OC854579">
    <property type="protein sequence ID" value="CAD7619525.1"/>
    <property type="molecule type" value="Genomic_DNA"/>
</dbReference>
<organism evidence="24">
    <name type="scientific">Medioppia subpectinata</name>
    <dbReference type="NCBI Taxonomy" id="1979941"/>
    <lineage>
        <taxon>Eukaryota</taxon>
        <taxon>Metazoa</taxon>
        <taxon>Ecdysozoa</taxon>
        <taxon>Arthropoda</taxon>
        <taxon>Chelicerata</taxon>
        <taxon>Arachnida</taxon>
        <taxon>Acari</taxon>
        <taxon>Acariformes</taxon>
        <taxon>Sarcoptiformes</taxon>
        <taxon>Oribatida</taxon>
        <taxon>Brachypylina</taxon>
        <taxon>Oppioidea</taxon>
        <taxon>Oppiidae</taxon>
        <taxon>Medioppia</taxon>
    </lineage>
</organism>
<dbReference type="Gene3D" id="3.30.60.90">
    <property type="match status" value="1"/>
</dbReference>
<dbReference type="SMART" id="SM00291">
    <property type="entry name" value="ZnF_ZZ"/>
    <property type="match status" value="1"/>
</dbReference>
<dbReference type="GO" id="GO:0005667">
    <property type="term" value="C:transcription regulator complex"/>
    <property type="evidence" value="ECO:0007669"/>
    <property type="project" value="TreeGrafter"/>
</dbReference>
<proteinExistence type="predicted"/>
<dbReference type="Pfam" id="PF08214">
    <property type="entry name" value="HAT_KAT11"/>
    <property type="match status" value="1"/>
</dbReference>
<dbReference type="Pfam" id="PF02172">
    <property type="entry name" value="KIX"/>
    <property type="match status" value="1"/>
</dbReference>
<keyword evidence="3" id="KW-0488">Methylation</keyword>
<dbReference type="Gene3D" id="1.10.246.20">
    <property type="entry name" value="Coactivator CBP, KIX domain"/>
    <property type="match status" value="1"/>
</dbReference>
<dbReference type="SMART" id="SM00297">
    <property type="entry name" value="BROMO"/>
    <property type="match status" value="1"/>
</dbReference>
<dbReference type="EMBL" id="CAJPIZ010000004">
    <property type="protein sequence ID" value="CAG2099955.1"/>
    <property type="molecule type" value="Genomic_DNA"/>
</dbReference>
<dbReference type="EC" id="2.3.1.48" evidence="2"/>
<keyword evidence="14" id="KW-0539">Nucleus</keyword>
<keyword evidence="25" id="KW-1185">Reference proteome</keyword>
<reference evidence="24" key="1">
    <citation type="submission" date="2020-11" db="EMBL/GenBank/DDBJ databases">
        <authorList>
            <person name="Tran Van P."/>
        </authorList>
    </citation>
    <scope>NUCLEOTIDE SEQUENCE</scope>
</reference>
<dbReference type="InterPro" id="IPR035898">
    <property type="entry name" value="TAZ_dom_sf"/>
</dbReference>
<feature type="zinc finger region" description="TAZ-type" evidence="18">
    <location>
        <begin position="1509"/>
        <end position="1592"/>
    </location>
</feature>
<evidence type="ECO:0000256" key="7">
    <source>
        <dbReference type="ARBA" id="ARBA00022771"/>
    </source>
</evidence>
<keyword evidence="10" id="KW-0805">Transcription regulation</keyword>
<evidence type="ECO:0000256" key="9">
    <source>
        <dbReference type="ARBA" id="ARBA00022853"/>
    </source>
</evidence>
<keyword evidence="12" id="KW-0010">Activator</keyword>
<evidence type="ECO:0000256" key="14">
    <source>
        <dbReference type="ARBA" id="ARBA00023242"/>
    </source>
</evidence>
<dbReference type="InterPro" id="IPR000433">
    <property type="entry name" value="Znf_ZZ"/>
</dbReference>
<keyword evidence="5 18" id="KW-0479">Metal-binding</keyword>
<evidence type="ECO:0000259" key="22">
    <source>
        <dbReference type="PROSITE" id="PS50952"/>
    </source>
</evidence>
<dbReference type="InterPro" id="IPR031162">
    <property type="entry name" value="CBP_P300_HAT"/>
</dbReference>
<evidence type="ECO:0000256" key="15">
    <source>
        <dbReference type="ARBA" id="ARBA00023315"/>
    </source>
</evidence>
<dbReference type="Gene3D" id="3.30.40.10">
    <property type="entry name" value="Zinc/RING finger domain, C3HC4 (zinc finger)"/>
    <property type="match status" value="1"/>
</dbReference>
<keyword evidence="4" id="KW-0808">Transferase</keyword>
<dbReference type="InterPro" id="IPR056484">
    <property type="entry name" value="PHD_P300"/>
</dbReference>
<keyword evidence="13" id="KW-0804">Transcription</keyword>
<accession>A0A7R9KCX0</accession>
<feature type="compositionally biased region" description="Polar residues" evidence="19">
    <location>
        <begin position="782"/>
        <end position="791"/>
    </location>
</feature>
<comment type="catalytic activity">
    <reaction evidence="16">
        <text>L-lysyl-[protein] + acetyl-CoA = N(6)-acetyl-L-lysyl-[protein] + CoA + H(+)</text>
        <dbReference type="Rhea" id="RHEA:45948"/>
        <dbReference type="Rhea" id="RHEA-COMP:9752"/>
        <dbReference type="Rhea" id="RHEA-COMP:10731"/>
        <dbReference type="ChEBI" id="CHEBI:15378"/>
        <dbReference type="ChEBI" id="CHEBI:29969"/>
        <dbReference type="ChEBI" id="CHEBI:57287"/>
        <dbReference type="ChEBI" id="CHEBI:57288"/>
        <dbReference type="ChEBI" id="CHEBI:61930"/>
        <dbReference type="EC" id="2.3.1.48"/>
    </reaction>
</comment>
<dbReference type="GO" id="GO:0045944">
    <property type="term" value="P:positive regulation of transcription by RNA polymerase II"/>
    <property type="evidence" value="ECO:0007669"/>
    <property type="project" value="TreeGrafter"/>
</dbReference>
<dbReference type="InterPro" id="IPR036529">
    <property type="entry name" value="KIX_dom_sf"/>
</dbReference>
<dbReference type="InterPro" id="IPR013178">
    <property type="entry name" value="Histone_AcTrfase_Rtt109/CBP"/>
</dbReference>
<evidence type="ECO:0000256" key="11">
    <source>
        <dbReference type="ARBA" id="ARBA00023117"/>
    </source>
</evidence>
<evidence type="ECO:0000256" key="19">
    <source>
        <dbReference type="SAM" id="MobiDB-lite"/>
    </source>
</evidence>
<dbReference type="InterPro" id="IPR000197">
    <property type="entry name" value="Znf_TAZ"/>
</dbReference>
<dbReference type="SUPFAM" id="SSF57850">
    <property type="entry name" value="RING/U-box"/>
    <property type="match status" value="1"/>
</dbReference>
<dbReference type="PANTHER" id="PTHR13808">
    <property type="entry name" value="CBP/P300-RELATED"/>
    <property type="match status" value="1"/>
</dbReference>
<dbReference type="Pfam" id="PF02135">
    <property type="entry name" value="zf-TAZ"/>
    <property type="match status" value="2"/>
</dbReference>
<dbReference type="Gene3D" id="1.20.920.10">
    <property type="entry name" value="Bromodomain-like"/>
    <property type="match status" value="1"/>
</dbReference>
<evidence type="ECO:0000256" key="2">
    <source>
        <dbReference type="ARBA" id="ARBA00013184"/>
    </source>
</evidence>
<dbReference type="PRINTS" id="PR00503">
    <property type="entry name" value="BROMODOMAIN"/>
</dbReference>
<dbReference type="Pfam" id="PF23570">
    <property type="entry name" value="PHD_P300"/>
    <property type="match status" value="1"/>
</dbReference>
<dbReference type="GO" id="GO:0008270">
    <property type="term" value="F:zinc ion binding"/>
    <property type="evidence" value="ECO:0007669"/>
    <property type="project" value="UniProtKB-KW"/>
</dbReference>
<keyword evidence="7 18" id="KW-0863">Zinc-finger</keyword>
<dbReference type="InterPro" id="IPR036427">
    <property type="entry name" value="Bromodomain-like_sf"/>
</dbReference>
<dbReference type="SMART" id="SM01250">
    <property type="entry name" value="KAT11"/>
    <property type="match status" value="1"/>
</dbReference>
<dbReference type="Pfam" id="PF06001">
    <property type="entry name" value="RING_CBP-p300"/>
    <property type="match status" value="1"/>
</dbReference>
<gene>
    <name evidence="24" type="ORF">OSB1V03_LOCUS26</name>
</gene>
<evidence type="ECO:0000256" key="6">
    <source>
        <dbReference type="ARBA" id="ARBA00022737"/>
    </source>
</evidence>
<evidence type="ECO:0000259" key="21">
    <source>
        <dbReference type="PROSITE" id="PS50134"/>
    </source>
</evidence>
<keyword evidence="11 17" id="KW-0103">Bromodomain</keyword>
<dbReference type="GO" id="GO:0031490">
    <property type="term" value="F:chromatin DNA binding"/>
    <property type="evidence" value="ECO:0007669"/>
    <property type="project" value="TreeGrafter"/>
</dbReference>
<dbReference type="SUPFAM" id="SSF57933">
    <property type="entry name" value="TAZ domain"/>
    <property type="match status" value="2"/>
</dbReference>
<dbReference type="GO" id="GO:0000123">
    <property type="term" value="C:histone acetyltransferase complex"/>
    <property type="evidence" value="ECO:0007669"/>
    <property type="project" value="TreeGrafter"/>
</dbReference>
<dbReference type="InterPro" id="IPR013083">
    <property type="entry name" value="Znf_RING/FYVE/PHD"/>
</dbReference>
<comment type="subcellular location">
    <subcellularLocation>
        <location evidence="1">Nucleus</location>
    </subcellularLocation>
</comment>
<keyword evidence="15" id="KW-0012">Acyltransferase</keyword>
<dbReference type="GO" id="GO:0140297">
    <property type="term" value="F:DNA-binding transcription factor binding"/>
    <property type="evidence" value="ECO:0007669"/>
    <property type="project" value="UniProtKB-ARBA"/>
</dbReference>
<keyword evidence="9" id="KW-0156">Chromatin regulator</keyword>
<feature type="region of interest" description="Disordered" evidence="19">
    <location>
        <begin position="1275"/>
        <end position="1347"/>
    </location>
</feature>
<dbReference type="PANTHER" id="PTHR13808:SF1">
    <property type="entry name" value="HISTONE ACETYLTRANSFERASE"/>
    <property type="match status" value="1"/>
</dbReference>
<evidence type="ECO:0000256" key="8">
    <source>
        <dbReference type="ARBA" id="ARBA00022833"/>
    </source>
</evidence>
<feature type="domain" description="CBP/p300-type HAT" evidence="23">
    <location>
        <begin position="1038"/>
        <end position="1434"/>
    </location>
</feature>
<dbReference type="Proteomes" id="UP000759131">
    <property type="component" value="Unassembled WGS sequence"/>
</dbReference>
<dbReference type="SUPFAM" id="SSF47370">
    <property type="entry name" value="Bromodomain"/>
    <property type="match status" value="1"/>
</dbReference>
<feature type="compositionally biased region" description="Basic residues" evidence="19">
    <location>
        <begin position="1313"/>
        <end position="1328"/>
    </location>
</feature>
<feature type="domain" description="Bromo" evidence="20">
    <location>
        <begin position="814"/>
        <end position="884"/>
    </location>
</feature>
<dbReference type="InterPro" id="IPR043145">
    <property type="entry name" value="Znf_ZZ_sf"/>
</dbReference>
<dbReference type="CDD" id="cd15802">
    <property type="entry name" value="RING_CBP-p300"/>
    <property type="match status" value="1"/>
</dbReference>
<evidence type="ECO:0000256" key="12">
    <source>
        <dbReference type="ARBA" id="ARBA00023159"/>
    </source>
</evidence>
<dbReference type="Pfam" id="PF00439">
    <property type="entry name" value="Bromodomain"/>
    <property type="match status" value="1"/>
</dbReference>
<evidence type="ECO:0000259" key="23">
    <source>
        <dbReference type="PROSITE" id="PS51727"/>
    </source>
</evidence>
<dbReference type="CDD" id="cd15557">
    <property type="entry name" value="PHD_CBP_p300"/>
    <property type="match status" value="1"/>
</dbReference>
<dbReference type="InterPro" id="IPR003101">
    <property type="entry name" value="KIX_dom"/>
</dbReference>
<dbReference type="InterPro" id="IPR010303">
    <property type="entry name" value="RING_CBP-p300"/>
</dbReference>
<protein>
    <recommendedName>
        <fullName evidence="2">histone acetyltransferase</fullName>
        <ecNumber evidence="2">2.3.1.48</ecNumber>
    </recommendedName>
</protein>
<evidence type="ECO:0000259" key="20">
    <source>
        <dbReference type="PROSITE" id="PS50014"/>
    </source>
</evidence>
<evidence type="ECO:0000256" key="17">
    <source>
        <dbReference type="PROSITE-ProRule" id="PRU00035"/>
    </source>
</evidence>